<evidence type="ECO:0000259" key="6">
    <source>
        <dbReference type="Pfam" id="PF07504"/>
    </source>
</evidence>
<dbReference type="PANTHER" id="PTHR33794:SF3">
    <property type="entry name" value="NEUTRAL PROTEASE B"/>
    <property type="match status" value="1"/>
</dbReference>
<comment type="caution">
    <text evidence="7">The sequence shown here is derived from an EMBL/GenBank/DDBJ whole genome shotgun (WGS) entry which is preliminary data.</text>
</comment>
<evidence type="ECO:0000256" key="1">
    <source>
        <dbReference type="ARBA" id="ARBA00022670"/>
    </source>
</evidence>
<dbReference type="InterPro" id="IPR011096">
    <property type="entry name" value="FTP_domain"/>
</dbReference>
<organism evidence="7 8">
    <name type="scientific">Bacillus wiedmannii</name>
    <dbReference type="NCBI Taxonomy" id="1890302"/>
    <lineage>
        <taxon>Bacteria</taxon>
        <taxon>Bacillati</taxon>
        <taxon>Bacillota</taxon>
        <taxon>Bacilli</taxon>
        <taxon>Bacillales</taxon>
        <taxon>Bacillaceae</taxon>
        <taxon>Bacillus</taxon>
        <taxon>Bacillus cereus group</taxon>
    </lineage>
</organism>
<feature type="non-terminal residue" evidence="7">
    <location>
        <position position="1"/>
    </location>
</feature>
<evidence type="ECO:0000313" key="7">
    <source>
        <dbReference type="EMBL" id="TKI91564.1"/>
    </source>
</evidence>
<dbReference type="Proteomes" id="UP000305222">
    <property type="component" value="Unassembled WGS sequence"/>
</dbReference>
<keyword evidence="2" id="KW-0479">Metal-binding</keyword>
<protein>
    <submittedName>
        <fullName evidence="7">Peptidase M4 family protein</fullName>
    </submittedName>
</protein>
<reference evidence="7 8" key="1">
    <citation type="journal article" date="2019" name="Environ. Microbiol.">
        <title>An active ?-lactamase is a part of an orchestrated cell wall stress resistance network of Bacillus subtilis and related rhizosphere species.</title>
        <authorList>
            <person name="Bucher T."/>
            <person name="Keren-Paz A."/>
            <person name="Hausser J."/>
            <person name="Olender T."/>
            <person name="Cytryn E."/>
            <person name="Kolodkin-Gal I."/>
        </authorList>
    </citation>
    <scope>NUCLEOTIDE SEQUENCE [LARGE SCALE GENOMIC DNA]</scope>
    <source>
        <strain evidence="7 8">I5</strain>
    </source>
</reference>
<dbReference type="AlphaFoldDB" id="A0A4U3ARV8"/>
<feature type="non-terminal residue" evidence="7">
    <location>
        <position position="87"/>
    </location>
</feature>
<evidence type="ECO:0000256" key="3">
    <source>
        <dbReference type="ARBA" id="ARBA00022801"/>
    </source>
</evidence>
<dbReference type="EMBL" id="SZON01001321">
    <property type="protein sequence ID" value="TKI91564.1"/>
    <property type="molecule type" value="Genomic_DNA"/>
</dbReference>
<dbReference type="Pfam" id="PF07504">
    <property type="entry name" value="FTP"/>
    <property type="match status" value="1"/>
</dbReference>
<evidence type="ECO:0000256" key="2">
    <source>
        <dbReference type="ARBA" id="ARBA00022723"/>
    </source>
</evidence>
<feature type="domain" description="FTP" evidence="6">
    <location>
        <begin position="2"/>
        <end position="39"/>
    </location>
</feature>
<keyword evidence="4" id="KW-0862">Zinc</keyword>
<keyword evidence="3" id="KW-0378">Hydrolase</keyword>
<dbReference type="InterPro" id="IPR050728">
    <property type="entry name" value="Zinc_Metalloprotease_M4"/>
</dbReference>
<evidence type="ECO:0000256" key="5">
    <source>
        <dbReference type="ARBA" id="ARBA00023049"/>
    </source>
</evidence>
<keyword evidence="1" id="KW-0645">Protease</keyword>
<keyword evidence="5" id="KW-0482">Metalloprotease</keyword>
<dbReference type="GO" id="GO:0008237">
    <property type="term" value="F:metallopeptidase activity"/>
    <property type="evidence" value="ECO:0007669"/>
    <property type="project" value="UniProtKB-KW"/>
</dbReference>
<dbReference type="Gene3D" id="3.10.450.490">
    <property type="match status" value="1"/>
</dbReference>
<proteinExistence type="predicted"/>
<dbReference type="GO" id="GO:0046872">
    <property type="term" value="F:metal ion binding"/>
    <property type="evidence" value="ECO:0007669"/>
    <property type="project" value="UniProtKB-KW"/>
</dbReference>
<name>A0A4U3ARV8_9BACI</name>
<gene>
    <name evidence="7" type="ORF">FC699_21765</name>
</gene>
<evidence type="ECO:0000313" key="8">
    <source>
        <dbReference type="Proteomes" id="UP000305222"/>
    </source>
</evidence>
<dbReference type="GO" id="GO:0006508">
    <property type="term" value="P:proteolysis"/>
    <property type="evidence" value="ECO:0007669"/>
    <property type="project" value="UniProtKB-KW"/>
</dbReference>
<evidence type="ECO:0000256" key="4">
    <source>
        <dbReference type="ARBA" id="ARBA00022833"/>
    </source>
</evidence>
<dbReference type="PANTHER" id="PTHR33794">
    <property type="entry name" value="BACILLOLYSIN"/>
    <property type="match status" value="1"/>
</dbReference>
<sequence length="87" mass="9850">YDGTTLVRIQQTYEGKEVYGHQLTAHVDNNGVIKSVSGDSAQNLKQEELKKPINLSKDEAKQYIYTKYGNDINFISEPEVKEVIFVA</sequence>
<accession>A0A4U3ARV8</accession>